<comment type="caution">
    <text evidence="2">The sequence shown here is derived from an EMBL/GenBank/DDBJ whole genome shotgun (WGS) entry which is preliminary data.</text>
</comment>
<evidence type="ECO:0000256" key="1">
    <source>
        <dbReference type="SAM" id="Phobius"/>
    </source>
</evidence>
<accession>A0A370HP64</accession>
<gene>
    <name evidence="2" type="ORF">DES45_105217</name>
</gene>
<dbReference type="Proteomes" id="UP000254925">
    <property type="component" value="Unassembled WGS sequence"/>
</dbReference>
<name>A0A370HP64_9HYPH</name>
<keyword evidence="1" id="KW-1133">Transmembrane helix</keyword>
<keyword evidence="1" id="KW-0472">Membrane</keyword>
<dbReference type="EMBL" id="QQBB01000005">
    <property type="protein sequence ID" value="RDI58694.1"/>
    <property type="molecule type" value="Genomic_DNA"/>
</dbReference>
<evidence type="ECO:0000313" key="3">
    <source>
        <dbReference type="Proteomes" id="UP000254925"/>
    </source>
</evidence>
<reference evidence="2 3" key="1">
    <citation type="submission" date="2018-07" db="EMBL/GenBank/DDBJ databases">
        <title>Genomic Encyclopedia of Type Strains, Phase IV (KMG-IV): sequencing the most valuable type-strain genomes for metagenomic binning, comparative biology and taxonomic classification.</title>
        <authorList>
            <person name="Goeker M."/>
        </authorList>
    </citation>
    <scope>NUCLEOTIDE SEQUENCE [LARGE SCALE GENOMIC DNA]</scope>
    <source>
        <strain evidence="2 3">DSM 14364</strain>
    </source>
</reference>
<organism evidence="2 3">
    <name type="scientific">Microvirga subterranea</name>
    <dbReference type="NCBI Taxonomy" id="186651"/>
    <lineage>
        <taxon>Bacteria</taxon>
        <taxon>Pseudomonadati</taxon>
        <taxon>Pseudomonadota</taxon>
        <taxon>Alphaproteobacteria</taxon>
        <taxon>Hyphomicrobiales</taxon>
        <taxon>Methylobacteriaceae</taxon>
        <taxon>Microvirga</taxon>
    </lineage>
</organism>
<evidence type="ECO:0000313" key="2">
    <source>
        <dbReference type="EMBL" id="RDI58694.1"/>
    </source>
</evidence>
<sequence>MEWEDEHVGCPKWYPLFLSGLGLGSLVLYQLFA</sequence>
<keyword evidence="1" id="KW-0812">Transmembrane</keyword>
<dbReference type="AlphaFoldDB" id="A0A370HP64"/>
<proteinExistence type="predicted"/>
<protein>
    <submittedName>
        <fullName evidence="2">Uncharacterized protein</fullName>
    </submittedName>
</protein>
<keyword evidence="3" id="KW-1185">Reference proteome</keyword>
<feature type="transmembrane region" description="Helical" evidence="1">
    <location>
        <begin position="13"/>
        <end position="32"/>
    </location>
</feature>